<dbReference type="InterPro" id="IPR017429">
    <property type="entry name" value="Suppressor_of_fused_bac"/>
</dbReference>
<dbReference type="GO" id="GO:0005737">
    <property type="term" value="C:cytoplasm"/>
    <property type="evidence" value="ECO:0007669"/>
    <property type="project" value="TreeGrafter"/>
</dbReference>
<dbReference type="AlphaFoldDB" id="A0A0D1WI08"/>
<dbReference type="PANTHER" id="PTHR10928">
    <property type="entry name" value="SUPPRESSOR OF FUSED"/>
    <property type="match status" value="1"/>
</dbReference>
<gene>
    <name evidence="2" type="ORF">AF333_17330</name>
    <name evidence="3" type="ORF">SAMN04487909_12250</name>
</gene>
<evidence type="ECO:0000313" key="2">
    <source>
        <dbReference type="EMBL" id="KON96977.1"/>
    </source>
</evidence>
<dbReference type="PIRSF" id="PIRSF038192">
    <property type="entry name" value="Txn_reg_BtrU_prd"/>
    <property type="match status" value="1"/>
</dbReference>
<dbReference type="InterPro" id="IPR007768">
    <property type="entry name" value="Suppressor_of_fused"/>
</dbReference>
<dbReference type="PATRIC" id="fig|47500.8.peg.3861"/>
<dbReference type="Proteomes" id="UP000182836">
    <property type="component" value="Unassembled WGS sequence"/>
</dbReference>
<dbReference type="PANTHER" id="PTHR10928:SF2">
    <property type="entry name" value="SUPPRESSOR OF FUSED HOMOLOG"/>
    <property type="match status" value="1"/>
</dbReference>
<evidence type="ECO:0000313" key="5">
    <source>
        <dbReference type="Proteomes" id="UP000182836"/>
    </source>
</evidence>
<sequence length="352" mass="39337">MSEEVQAIGWEAIDKEMERLYGDQVPKHYGTMLPYSLGGPDPLEGISAYVKNEPVPHWHIVTYGFSDLYEKESKDSEYSGYGFELTFRLAKQTNEQEPPAWSLNFLQNLGRYIFSSGNYFQAGHYLNTNGPIALESDTLIQSIAFIEDPMLPPISTPNGRVEFLQVVGITVDEREAMEMWNTLGLLEAASSHLPLYITDLSRGSFMNDPAIKEALQSGMHKDGSSTGSLFLDNLDWTEKKSLFKKTTYTITIGAKQAPLIAQILNGRIPKNKDLQLIGRNLSIVFSPTEHPNVDITDNQVKLSINQECVNELMEVLVPYVGVYPLNSFKGLVFNIVKSEIKDSKGNVVETIG</sequence>
<evidence type="ECO:0000259" key="1">
    <source>
        <dbReference type="Pfam" id="PF05076"/>
    </source>
</evidence>
<keyword evidence="4" id="KW-1185">Reference proteome</keyword>
<dbReference type="Pfam" id="PF05076">
    <property type="entry name" value="SUFU"/>
    <property type="match status" value="1"/>
</dbReference>
<dbReference type="RefSeq" id="WP_043064605.1">
    <property type="nucleotide sequence ID" value="NZ_BJOA01000129.1"/>
</dbReference>
<protein>
    <submittedName>
        <fullName evidence="2">Branched-chain alpha-keto acid dehydrogenase subunit E2</fullName>
    </submittedName>
    <submittedName>
        <fullName evidence="3">Suppressor of fused protein (SUFU)</fullName>
    </submittedName>
</protein>
<dbReference type="Proteomes" id="UP000037269">
    <property type="component" value="Unassembled WGS sequence"/>
</dbReference>
<organism evidence="2 4">
    <name type="scientific">Aneurinibacillus migulanus</name>
    <name type="common">Bacillus migulanus</name>
    <dbReference type="NCBI Taxonomy" id="47500"/>
    <lineage>
        <taxon>Bacteria</taxon>
        <taxon>Bacillati</taxon>
        <taxon>Bacillota</taxon>
        <taxon>Bacilli</taxon>
        <taxon>Bacillales</taxon>
        <taxon>Paenibacillaceae</taxon>
        <taxon>Aneurinibacillus group</taxon>
        <taxon>Aneurinibacillus</taxon>
    </lineage>
</organism>
<dbReference type="EMBL" id="FNED01000022">
    <property type="protein sequence ID" value="SDJ61456.1"/>
    <property type="molecule type" value="Genomic_DNA"/>
</dbReference>
<proteinExistence type="predicted"/>
<dbReference type="OrthoDB" id="9023549at2"/>
<dbReference type="STRING" id="47500.AF333_17330"/>
<dbReference type="EMBL" id="LGUG01000004">
    <property type="protein sequence ID" value="KON96977.1"/>
    <property type="molecule type" value="Genomic_DNA"/>
</dbReference>
<dbReference type="GeneID" id="42306930"/>
<name>A0A0D1WI08_ANEMI</name>
<evidence type="ECO:0000313" key="3">
    <source>
        <dbReference type="EMBL" id="SDJ61456.1"/>
    </source>
</evidence>
<dbReference type="InterPro" id="IPR020941">
    <property type="entry name" value="SUFU-like_domain"/>
</dbReference>
<reference evidence="2 4" key="1">
    <citation type="submission" date="2015-07" db="EMBL/GenBank/DDBJ databases">
        <title>Fjat-14205 dsm 2895.</title>
        <authorList>
            <person name="Liu B."/>
            <person name="Wang J."/>
            <person name="Zhu Y."/>
            <person name="Liu G."/>
            <person name="Chen Q."/>
            <person name="Chen Z."/>
            <person name="Lan J."/>
            <person name="Che J."/>
            <person name="Ge C."/>
            <person name="Shi H."/>
            <person name="Pan Z."/>
            <person name="Liu X."/>
        </authorList>
    </citation>
    <scope>NUCLEOTIDE SEQUENCE [LARGE SCALE GENOMIC DNA]</scope>
    <source>
        <strain evidence="2 4">DSM 2895</strain>
    </source>
</reference>
<evidence type="ECO:0000313" key="4">
    <source>
        <dbReference type="Proteomes" id="UP000037269"/>
    </source>
</evidence>
<reference evidence="3 5" key="2">
    <citation type="submission" date="2016-10" db="EMBL/GenBank/DDBJ databases">
        <authorList>
            <person name="de Groot N.N."/>
        </authorList>
    </citation>
    <scope>NUCLEOTIDE SEQUENCE [LARGE SCALE GENOMIC DNA]</scope>
    <source>
        <strain evidence="3 5">DSM 2895</strain>
    </source>
</reference>
<feature type="domain" description="Suppressor of fused-like" evidence="1">
    <location>
        <begin position="39"/>
        <end position="202"/>
    </location>
</feature>
<dbReference type="SUPFAM" id="SSF103359">
    <property type="entry name" value="Suppressor of Fused, N-terminal domain"/>
    <property type="match status" value="1"/>
</dbReference>
<accession>A0A0D1WI08</accession>
<dbReference type="InterPro" id="IPR037181">
    <property type="entry name" value="SUFU_N"/>
</dbReference>